<evidence type="ECO:0000256" key="1">
    <source>
        <dbReference type="SAM" id="Phobius"/>
    </source>
</evidence>
<dbReference type="Proteomes" id="UP000253529">
    <property type="component" value="Unassembled WGS sequence"/>
</dbReference>
<gene>
    <name evidence="3" type="ORF">DFR50_11281</name>
</gene>
<dbReference type="RefSeq" id="WP_113889528.1">
    <property type="nucleotide sequence ID" value="NZ_QNRK01000012.1"/>
</dbReference>
<reference evidence="3 4" key="1">
    <citation type="submission" date="2018-06" db="EMBL/GenBank/DDBJ databases">
        <title>Genomic Encyclopedia of Type Strains, Phase IV (KMG-IV): sequencing the most valuable type-strain genomes for metagenomic binning, comparative biology and taxonomic classification.</title>
        <authorList>
            <person name="Goeker M."/>
        </authorList>
    </citation>
    <scope>NUCLEOTIDE SEQUENCE [LARGE SCALE GENOMIC DNA]</scope>
    <source>
        <strain evidence="3 4">DSM 24875</strain>
    </source>
</reference>
<keyword evidence="4" id="KW-1185">Reference proteome</keyword>
<dbReference type="EMBL" id="QNRK01000012">
    <property type="protein sequence ID" value="RBP13112.1"/>
    <property type="molecule type" value="Genomic_DNA"/>
</dbReference>
<dbReference type="Pfam" id="PF23127">
    <property type="entry name" value="DotM_C"/>
    <property type="match status" value="1"/>
</dbReference>
<evidence type="ECO:0000259" key="2">
    <source>
        <dbReference type="Pfam" id="PF23127"/>
    </source>
</evidence>
<feature type="transmembrane region" description="Helical" evidence="1">
    <location>
        <begin position="16"/>
        <end position="36"/>
    </location>
</feature>
<evidence type="ECO:0000313" key="4">
    <source>
        <dbReference type="Proteomes" id="UP000253529"/>
    </source>
</evidence>
<organism evidence="3 4">
    <name type="scientific">Roseiarcus fermentans</name>
    <dbReference type="NCBI Taxonomy" id="1473586"/>
    <lineage>
        <taxon>Bacteria</taxon>
        <taxon>Pseudomonadati</taxon>
        <taxon>Pseudomonadota</taxon>
        <taxon>Alphaproteobacteria</taxon>
        <taxon>Hyphomicrobiales</taxon>
        <taxon>Roseiarcaceae</taxon>
        <taxon>Roseiarcus</taxon>
    </lineage>
</organism>
<keyword evidence="1" id="KW-1133">Transmembrane helix</keyword>
<evidence type="ECO:0000313" key="3">
    <source>
        <dbReference type="EMBL" id="RBP13112.1"/>
    </source>
</evidence>
<comment type="caution">
    <text evidence="3">The sequence shown here is derived from an EMBL/GenBank/DDBJ whole genome shotgun (WGS) entry which is preliminary data.</text>
</comment>
<dbReference type="InterPro" id="IPR056464">
    <property type="entry name" value="DotM_C"/>
</dbReference>
<feature type="domain" description="DotM C-terminal cytoplasmic" evidence="2">
    <location>
        <begin position="186"/>
        <end position="375"/>
    </location>
</feature>
<name>A0A366FEJ9_9HYPH</name>
<accession>A0A366FEJ9</accession>
<dbReference type="OrthoDB" id="5616932at2"/>
<proteinExistence type="predicted"/>
<sequence>MARSSRFGGAIGSDDYTVFSLILIVVGLCILGWAGWRVWHAEISRIALMVAHVEMQAIGLVTDRLAAADVAVEHAHADRARFDQLVRLYRLVGGALLYPAMALVLSLAALCFLRGGAARFTRLFDLEKLMAEQAIHSRSTAAFVGRGLKLTKIRDGEPRPADAALHVDEWIVRYATNEKGGFDEAAARRAFMRQLGDRWTAPAAASHPTRAMLAVFALQGVQRRDEASLLLGLLSEGLARSKADGGAGPEEPLAFDAKTLAAVDRVLATPEVAGWAFEVMARHHYATPGLMSVLNEARLRSGVLAPAQFAFLKLVDRPLWYALHALGFESDALHSHPHPSFRVEAIGAGAHWAAERAAGVPIPTAEFGSAIAAIRPKEA</sequence>
<feature type="transmembrane region" description="Helical" evidence="1">
    <location>
        <begin position="91"/>
        <end position="113"/>
    </location>
</feature>
<keyword evidence="1" id="KW-0812">Transmembrane</keyword>
<dbReference type="AlphaFoldDB" id="A0A366FEJ9"/>
<protein>
    <submittedName>
        <fullName evidence="3">Intracellular multiplication protein IcmP</fullName>
    </submittedName>
</protein>
<keyword evidence="1" id="KW-0472">Membrane</keyword>